<dbReference type="EMBL" id="CP032630">
    <property type="protein sequence ID" value="AYF97316.1"/>
    <property type="molecule type" value="Genomic_DNA"/>
</dbReference>
<evidence type="ECO:0000259" key="2">
    <source>
        <dbReference type="Pfam" id="PF23189"/>
    </source>
</evidence>
<dbReference type="RefSeq" id="WP_120761667.1">
    <property type="nucleotide sequence ID" value="NZ_CP032630.1"/>
</dbReference>
<dbReference type="PANTHER" id="PTHR31862">
    <property type="entry name" value="UPF0261 DOMAIN PROTEIN (AFU_ORTHOLOGUE AFUA_1G10120)"/>
    <property type="match status" value="1"/>
</dbReference>
<evidence type="ECO:0000259" key="1">
    <source>
        <dbReference type="Pfam" id="PF06792"/>
    </source>
</evidence>
<dbReference type="OrthoDB" id="9776369at2"/>
<proteinExistence type="predicted"/>
<dbReference type="Proteomes" id="UP000278886">
    <property type="component" value="Chromosome"/>
</dbReference>
<dbReference type="InterPro" id="IPR008322">
    <property type="entry name" value="UPF0261"/>
</dbReference>
<dbReference type="KEGG" id="lyd:D7I47_02970"/>
<evidence type="ECO:0000313" key="3">
    <source>
        <dbReference type="EMBL" id="AYF97316.1"/>
    </source>
</evidence>
<feature type="domain" description="UPF0261" evidence="1">
    <location>
        <begin position="3"/>
        <end position="177"/>
    </location>
</feature>
<dbReference type="Pfam" id="PF06792">
    <property type="entry name" value="UPF0261"/>
    <property type="match status" value="1"/>
</dbReference>
<dbReference type="Gene3D" id="3.40.50.12020">
    <property type="entry name" value="Uncharacterised protein family UPF0261, NN domain"/>
    <property type="match status" value="1"/>
</dbReference>
<dbReference type="NCBIfam" id="NF002674">
    <property type="entry name" value="PRK02399.1-2"/>
    <property type="match status" value="1"/>
</dbReference>
<organism evidence="3 4">
    <name type="scientific">Protaetiibacter intestinalis</name>
    <dbReference type="NCBI Taxonomy" id="2419774"/>
    <lineage>
        <taxon>Bacteria</taxon>
        <taxon>Bacillati</taxon>
        <taxon>Actinomycetota</taxon>
        <taxon>Actinomycetes</taxon>
        <taxon>Micrococcales</taxon>
        <taxon>Microbacteriaceae</taxon>
        <taxon>Protaetiibacter</taxon>
    </lineage>
</organism>
<dbReference type="Pfam" id="PF23189">
    <property type="entry name" value="UPF0261_C"/>
    <property type="match status" value="1"/>
</dbReference>
<protein>
    <submittedName>
        <fullName evidence="3">UPF0261 family protein</fullName>
    </submittedName>
</protein>
<dbReference type="InterPro" id="IPR056778">
    <property type="entry name" value="UPF0261_C"/>
</dbReference>
<keyword evidence="4" id="KW-1185">Reference proteome</keyword>
<accession>A0A387B893</accession>
<dbReference type="InterPro" id="IPR044122">
    <property type="entry name" value="UPF0261_N"/>
</dbReference>
<dbReference type="InterPro" id="IPR051353">
    <property type="entry name" value="Tobamovirus_resist_UPF0261"/>
</dbReference>
<gene>
    <name evidence="3" type="ORF">D7I47_02970</name>
</gene>
<dbReference type="CDD" id="cd15488">
    <property type="entry name" value="Tm-1-like"/>
    <property type="match status" value="1"/>
</dbReference>
<feature type="domain" description="UPF0261" evidence="2">
    <location>
        <begin position="189"/>
        <end position="402"/>
    </location>
</feature>
<reference evidence="4" key="1">
    <citation type="submission" date="2018-09" db="EMBL/GenBank/DDBJ databases">
        <title>Genome sequencing of strain 2DFWR-13.</title>
        <authorList>
            <person name="Heo J."/>
            <person name="Kim S.-J."/>
            <person name="Kwon S.-W."/>
        </authorList>
    </citation>
    <scope>NUCLEOTIDE SEQUENCE [LARGE SCALE GENOMIC DNA]</scope>
    <source>
        <strain evidence="4">2DFWR-13</strain>
    </source>
</reference>
<dbReference type="PIRSF" id="PIRSF033271">
    <property type="entry name" value="UCP033271"/>
    <property type="match status" value="1"/>
</dbReference>
<dbReference type="Gene3D" id="3.40.50.12030">
    <property type="entry name" value="Uncharacterised protein family UPF0261, NC domain"/>
    <property type="match status" value="1"/>
</dbReference>
<evidence type="ECO:0000313" key="4">
    <source>
        <dbReference type="Proteomes" id="UP000278886"/>
    </source>
</evidence>
<dbReference type="PANTHER" id="PTHR31862:SF1">
    <property type="entry name" value="UPF0261 DOMAIN PROTEIN (AFU_ORTHOLOGUE AFUA_1G10120)"/>
    <property type="match status" value="1"/>
</dbReference>
<dbReference type="AlphaFoldDB" id="A0A387B893"/>
<name>A0A387B893_9MICO</name>
<sequence>MGRVVIVATLDTKGPETAYLRDRLNALGIETFVVDSGILGEPVGIVPDVSHEQLAERGGITLAQLQHSGTRGRAVDTMRDLVTDLVRELHEAGELIGGIALGGVGSVMGAAAVQVLPVGVPKIVVAPTASGHHEFGPYVGLKDVFVVHSVVDILGLNPVLTTVLDNVAAAMKGMLDAGHALGAPPAGRRYVASTMLGNTTRAVAAMKDRLAEAGYETVVFHSNGVGGPAMEELAEAGQFVGVVDYTTNEIYDPMVGGIHDGGPDRLAVAGRLGLPQVVLPGCNDFSVWSPATIPEDMRDRPAYDHNPEYTLVRATHEEKRALGRVFAERLNQATGPVLVLFPTRGLSIPATPDGVFWDPEGDALYLAAIREHLRPDIPVETVELHINDPELGRLAAERFLALVGGRGPAD</sequence>